<dbReference type="GO" id="GO:0061630">
    <property type="term" value="F:ubiquitin protein ligase activity"/>
    <property type="evidence" value="ECO:0007669"/>
    <property type="project" value="InterPro"/>
</dbReference>
<reference evidence="1" key="1">
    <citation type="submission" date="2016-04" db="EMBL/GenBank/DDBJ databases">
        <authorList>
            <person name="Evans L.H."/>
            <person name="Alamgir A."/>
            <person name="Owens N."/>
            <person name="Weber N.D."/>
            <person name="Virtaneva K."/>
            <person name="Barbian K."/>
            <person name="Babar A."/>
            <person name="Rosenke K."/>
        </authorList>
    </citation>
    <scope>NUCLEOTIDE SEQUENCE [LARGE SCALE GENOMIC DNA]</scope>
    <source>
        <strain evidence="1">CBS 101.48</strain>
    </source>
</reference>
<protein>
    <recommendedName>
        <fullName evidence="3">RING-type domain-containing protein</fullName>
    </recommendedName>
</protein>
<evidence type="ECO:0008006" key="3">
    <source>
        <dbReference type="Google" id="ProtNLM"/>
    </source>
</evidence>
<dbReference type="GO" id="GO:0007131">
    <property type="term" value="P:reciprocal meiotic recombination"/>
    <property type="evidence" value="ECO:0007669"/>
    <property type="project" value="InterPro"/>
</dbReference>
<proteinExistence type="predicted"/>
<sequence>MSNFDIDIHCNHLHCRKDIGQQKACVTSCSRKVFNFICRRLLAPLCIDIFCVDCANERFSEAKVCPACGASLTQKNDIVLIQLSPSEEYKSVSDEQKAILCMLIDLL</sequence>
<dbReference type="PANTHER" id="PTHR14305">
    <property type="entry name" value="E3 UBIQUITIN-PROTEIN LIGASE CCNB1IP1"/>
    <property type="match status" value="1"/>
</dbReference>
<dbReference type="AlphaFoldDB" id="A0A168R6H0"/>
<gene>
    <name evidence="1" type="primary">ABSGL_12060.1 scaffold 12487</name>
</gene>
<name>A0A168R6H0_ABSGL</name>
<accession>A0A168R6H0</accession>
<dbReference type="GO" id="GO:0000795">
    <property type="term" value="C:synaptonemal complex"/>
    <property type="evidence" value="ECO:0007669"/>
    <property type="project" value="InterPro"/>
</dbReference>
<dbReference type="Proteomes" id="UP000078561">
    <property type="component" value="Unassembled WGS sequence"/>
</dbReference>
<dbReference type="PANTHER" id="PTHR14305:SF0">
    <property type="entry name" value="E3 UBIQUITIN-PROTEIN LIGASE CCNB1IP1"/>
    <property type="match status" value="1"/>
</dbReference>
<dbReference type="EMBL" id="LT554510">
    <property type="protein sequence ID" value="SAM06182.1"/>
    <property type="molecule type" value="Genomic_DNA"/>
</dbReference>
<dbReference type="InParanoid" id="A0A168R6H0"/>
<dbReference type="STRING" id="4829.A0A168R6H0"/>
<dbReference type="OrthoDB" id="441210at2759"/>
<dbReference type="InterPro" id="IPR042448">
    <property type="entry name" value="CCNB1IP1"/>
</dbReference>
<evidence type="ECO:0000313" key="2">
    <source>
        <dbReference type="Proteomes" id="UP000078561"/>
    </source>
</evidence>
<keyword evidence="2" id="KW-1185">Reference proteome</keyword>
<evidence type="ECO:0000313" key="1">
    <source>
        <dbReference type="EMBL" id="SAM06182.1"/>
    </source>
</evidence>
<organism evidence="1">
    <name type="scientific">Absidia glauca</name>
    <name type="common">Pin mould</name>
    <dbReference type="NCBI Taxonomy" id="4829"/>
    <lineage>
        <taxon>Eukaryota</taxon>
        <taxon>Fungi</taxon>
        <taxon>Fungi incertae sedis</taxon>
        <taxon>Mucoromycota</taxon>
        <taxon>Mucoromycotina</taxon>
        <taxon>Mucoromycetes</taxon>
        <taxon>Mucorales</taxon>
        <taxon>Cunninghamellaceae</taxon>
        <taxon>Absidia</taxon>
    </lineage>
</organism>